<dbReference type="Pfam" id="PF14536">
    <property type="entry name" value="DUF4441"/>
    <property type="match status" value="1"/>
</dbReference>
<sequence>MLGSYASCQQPNMISPYYFNFNPYYVQQGTVYQQMPQNASNYVFSIPFQGGFQYFTPSQQQQLSQLFFNNQCQVLASNYPSSSQINVTENAQQSQNNEQNFVDNQYMANQIQQAMSQTIQNNNKIENLQVNQDTETKQLIKKDSSISNQQQSSQENNININQAHSCNISQSNISNTQHFSNLILQEKNSAFKDSCEQFQQQQIDSPLSRSTHFKGIRLSIHTDEPSTKNAENCKSSNLIDEGSTSLCMNENNKSSTTELKIQSQQNSSRFIIFKEKKTSSQDNLFSLQNNSDINQKSLSLDDNKLSEQSLDEENLLESEEASQNQNNITKEKQLYNKSRNFSKNLLKSFFKYTQKANSENKRFLFNFKRYISSNKTNNELIIKLLTNSPYHSYFIEFLGQPATDWIVNSKVQNMQEQLKFLELCRSGSVSDLKKRSHHKKKSLFTLKKQ</sequence>
<dbReference type="InterPro" id="IPR028008">
    <property type="entry name" value="DUF4441"/>
</dbReference>
<dbReference type="KEGG" id="tet:TTHERM_00340100"/>
<dbReference type="GeneID" id="7828077"/>
<evidence type="ECO:0000313" key="2">
    <source>
        <dbReference type="Proteomes" id="UP000009168"/>
    </source>
</evidence>
<name>I7M1R9_TETTS</name>
<protein>
    <submittedName>
        <fullName evidence="1">Uncharacterized protein</fullName>
    </submittedName>
</protein>
<keyword evidence="2" id="KW-1185">Reference proteome</keyword>
<dbReference type="RefSeq" id="XP_001017674.1">
    <property type="nucleotide sequence ID" value="XM_001017674.1"/>
</dbReference>
<evidence type="ECO:0000313" key="1">
    <source>
        <dbReference type="EMBL" id="EAR97429.1"/>
    </source>
</evidence>
<proteinExistence type="predicted"/>
<organism evidence="1 2">
    <name type="scientific">Tetrahymena thermophila (strain SB210)</name>
    <dbReference type="NCBI Taxonomy" id="312017"/>
    <lineage>
        <taxon>Eukaryota</taxon>
        <taxon>Sar</taxon>
        <taxon>Alveolata</taxon>
        <taxon>Ciliophora</taxon>
        <taxon>Intramacronucleata</taxon>
        <taxon>Oligohymenophorea</taxon>
        <taxon>Hymenostomatida</taxon>
        <taxon>Tetrahymenina</taxon>
        <taxon>Tetrahymenidae</taxon>
        <taxon>Tetrahymena</taxon>
    </lineage>
</organism>
<dbReference type="Proteomes" id="UP000009168">
    <property type="component" value="Unassembled WGS sequence"/>
</dbReference>
<dbReference type="AlphaFoldDB" id="I7M1R9"/>
<reference evidence="2" key="1">
    <citation type="journal article" date="2006" name="PLoS Biol.">
        <title>Macronuclear genome sequence of the ciliate Tetrahymena thermophila, a model eukaryote.</title>
        <authorList>
            <person name="Eisen J.A."/>
            <person name="Coyne R.S."/>
            <person name="Wu M."/>
            <person name="Wu D."/>
            <person name="Thiagarajan M."/>
            <person name="Wortman J.R."/>
            <person name="Badger J.H."/>
            <person name="Ren Q."/>
            <person name="Amedeo P."/>
            <person name="Jones K.M."/>
            <person name="Tallon L.J."/>
            <person name="Delcher A.L."/>
            <person name="Salzberg S.L."/>
            <person name="Silva J.C."/>
            <person name="Haas B.J."/>
            <person name="Majoros W.H."/>
            <person name="Farzad M."/>
            <person name="Carlton J.M."/>
            <person name="Smith R.K. Jr."/>
            <person name="Garg J."/>
            <person name="Pearlman R.E."/>
            <person name="Karrer K.M."/>
            <person name="Sun L."/>
            <person name="Manning G."/>
            <person name="Elde N.C."/>
            <person name="Turkewitz A.P."/>
            <person name="Asai D.J."/>
            <person name="Wilkes D.E."/>
            <person name="Wang Y."/>
            <person name="Cai H."/>
            <person name="Collins K."/>
            <person name="Stewart B.A."/>
            <person name="Lee S.R."/>
            <person name="Wilamowska K."/>
            <person name="Weinberg Z."/>
            <person name="Ruzzo W.L."/>
            <person name="Wloga D."/>
            <person name="Gaertig J."/>
            <person name="Frankel J."/>
            <person name="Tsao C.-C."/>
            <person name="Gorovsky M.A."/>
            <person name="Keeling P.J."/>
            <person name="Waller R.F."/>
            <person name="Patron N.J."/>
            <person name="Cherry J.M."/>
            <person name="Stover N.A."/>
            <person name="Krieger C.J."/>
            <person name="del Toro C."/>
            <person name="Ryder H.F."/>
            <person name="Williamson S.C."/>
            <person name="Barbeau R.A."/>
            <person name="Hamilton E.P."/>
            <person name="Orias E."/>
        </authorList>
    </citation>
    <scope>NUCLEOTIDE SEQUENCE [LARGE SCALE GENOMIC DNA]</scope>
    <source>
        <strain evidence="2">SB210</strain>
    </source>
</reference>
<dbReference type="HOGENOM" id="CLU_610462_0_0_1"/>
<dbReference type="InParanoid" id="I7M1R9"/>
<accession>I7M1R9</accession>
<gene>
    <name evidence="1" type="ORF">TTHERM_00340100</name>
</gene>
<dbReference type="EMBL" id="GG662666">
    <property type="protein sequence ID" value="EAR97429.1"/>
    <property type="molecule type" value="Genomic_DNA"/>
</dbReference>